<dbReference type="InterPro" id="IPR004516">
    <property type="entry name" value="HisRS/HisZ"/>
</dbReference>
<dbReference type="Pfam" id="PF03129">
    <property type="entry name" value="HGTP_anticodon"/>
    <property type="match status" value="1"/>
</dbReference>
<keyword evidence="3" id="KW-0436">Ligase</keyword>
<feature type="domain" description="Aminoacyl-transfer RNA synthetases class-II family profile" evidence="9">
    <location>
        <begin position="26"/>
        <end position="351"/>
    </location>
</feature>
<dbReference type="PANTHER" id="PTHR11476:SF7">
    <property type="entry name" value="HISTIDINE--TRNA LIGASE"/>
    <property type="match status" value="1"/>
</dbReference>
<dbReference type="InterPro" id="IPR041715">
    <property type="entry name" value="HisRS-like_core"/>
</dbReference>
<gene>
    <name evidence="10" type="ORF">METZ01_LOCUS67976</name>
</gene>
<dbReference type="CDD" id="cd00773">
    <property type="entry name" value="HisRS-like_core"/>
    <property type="match status" value="1"/>
</dbReference>
<evidence type="ECO:0000256" key="6">
    <source>
        <dbReference type="ARBA" id="ARBA00022917"/>
    </source>
</evidence>
<evidence type="ECO:0000256" key="5">
    <source>
        <dbReference type="ARBA" id="ARBA00022840"/>
    </source>
</evidence>
<evidence type="ECO:0000256" key="3">
    <source>
        <dbReference type="ARBA" id="ARBA00022598"/>
    </source>
</evidence>
<dbReference type="InterPro" id="IPR004154">
    <property type="entry name" value="Anticodon-bd"/>
</dbReference>
<dbReference type="PROSITE" id="PS50862">
    <property type="entry name" value="AA_TRNA_LIGASE_II"/>
    <property type="match status" value="1"/>
</dbReference>
<dbReference type="Gene3D" id="3.40.50.800">
    <property type="entry name" value="Anticodon-binding domain"/>
    <property type="match status" value="1"/>
</dbReference>
<evidence type="ECO:0000256" key="8">
    <source>
        <dbReference type="ARBA" id="ARBA00047639"/>
    </source>
</evidence>
<dbReference type="AlphaFoldDB" id="A0A381TG56"/>
<keyword evidence="5" id="KW-0067">ATP-binding</keyword>
<dbReference type="SUPFAM" id="SSF52954">
    <property type="entry name" value="Class II aaRS ABD-related"/>
    <property type="match status" value="1"/>
</dbReference>
<dbReference type="GO" id="GO:0006427">
    <property type="term" value="P:histidyl-tRNA aminoacylation"/>
    <property type="evidence" value="ECO:0007669"/>
    <property type="project" value="InterPro"/>
</dbReference>
<protein>
    <recommendedName>
        <fullName evidence="2">histidine--tRNA ligase</fullName>
        <ecNumber evidence="2">6.1.1.21</ecNumber>
    </recommendedName>
</protein>
<comment type="similarity">
    <text evidence="1">Belongs to the class-II aminoacyl-tRNA synthetase family.</text>
</comment>
<dbReference type="Pfam" id="PF13393">
    <property type="entry name" value="tRNA-synt_His"/>
    <property type="match status" value="1"/>
</dbReference>
<dbReference type="GO" id="GO:0005524">
    <property type="term" value="F:ATP binding"/>
    <property type="evidence" value="ECO:0007669"/>
    <property type="project" value="UniProtKB-KW"/>
</dbReference>
<dbReference type="InterPro" id="IPR033656">
    <property type="entry name" value="HisRS_anticodon"/>
</dbReference>
<organism evidence="10">
    <name type="scientific">marine metagenome</name>
    <dbReference type="NCBI Taxonomy" id="408172"/>
    <lineage>
        <taxon>unclassified sequences</taxon>
        <taxon>metagenomes</taxon>
        <taxon>ecological metagenomes</taxon>
    </lineage>
</organism>
<evidence type="ECO:0000256" key="2">
    <source>
        <dbReference type="ARBA" id="ARBA00012815"/>
    </source>
</evidence>
<keyword evidence="7" id="KW-0030">Aminoacyl-tRNA synthetase</keyword>
<dbReference type="PIRSF" id="PIRSF001549">
    <property type="entry name" value="His-tRNA_synth"/>
    <property type="match status" value="1"/>
</dbReference>
<keyword evidence="4" id="KW-0547">Nucleotide-binding</keyword>
<accession>A0A381TG56</accession>
<evidence type="ECO:0000256" key="1">
    <source>
        <dbReference type="ARBA" id="ARBA00008226"/>
    </source>
</evidence>
<dbReference type="GO" id="GO:0004821">
    <property type="term" value="F:histidine-tRNA ligase activity"/>
    <property type="evidence" value="ECO:0007669"/>
    <property type="project" value="UniProtKB-EC"/>
</dbReference>
<proteinExistence type="inferred from homology"/>
<dbReference type="CDD" id="cd00859">
    <property type="entry name" value="HisRS_anticodon"/>
    <property type="match status" value="1"/>
</dbReference>
<evidence type="ECO:0000256" key="4">
    <source>
        <dbReference type="ARBA" id="ARBA00022741"/>
    </source>
</evidence>
<evidence type="ECO:0000313" key="10">
    <source>
        <dbReference type="EMBL" id="SVA15122.1"/>
    </source>
</evidence>
<dbReference type="InterPro" id="IPR036621">
    <property type="entry name" value="Anticodon-bd_dom_sf"/>
</dbReference>
<sequence>MEKDNKKPKAILPKGFKDNIQEFIDLRNTVTETIRAVCQKFGFTELETSSIEYTDVLGKFLPDKDKPSGGVFSFQDDDDQWLSLRYDLTAPLARFVAQNYQDLVKPFKRFQSGIVWRNEKAGPGRYREFLQFDADVVGVQSTYIDAELCIMVSDIFKSLDLNFDQFQIKYSNREIWDNLFKELKITKQQEPLVLRAIDKKDRVGEEGIRNLLQKGRKDQSGDFMEGVGLDGSQTEQIINFIGNNNQSNQQLEEFKEYLSNYKNYPIKFDPSIVRGLDYYTGMVFEAELLLNVKNKKGEDVIFGSVAGGGRYDKLISRFGKEDVPATGISIGVDRLIVALQQQNLLSVNSSPLVVIANMENNQLSEYLKMADELRVSGIACEVSYGSKNLAKQLKYCDRKKANIVVIAGDSEIKDGVVSIKDLAAGKELSKKITEREEWKDSKAGQFEVKRKEFVSAIKNILDNQ</sequence>
<dbReference type="EMBL" id="UINC01004546">
    <property type="protein sequence ID" value="SVA15122.1"/>
    <property type="molecule type" value="Genomic_DNA"/>
</dbReference>
<evidence type="ECO:0000259" key="9">
    <source>
        <dbReference type="PROSITE" id="PS50862"/>
    </source>
</evidence>
<dbReference type="InterPro" id="IPR015807">
    <property type="entry name" value="His-tRNA-ligase"/>
</dbReference>
<dbReference type="InterPro" id="IPR045864">
    <property type="entry name" value="aa-tRNA-synth_II/BPL/LPL"/>
</dbReference>
<dbReference type="HAMAP" id="MF_00127">
    <property type="entry name" value="His_tRNA_synth"/>
    <property type="match status" value="1"/>
</dbReference>
<name>A0A381TG56_9ZZZZ</name>
<dbReference type="NCBIfam" id="TIGR00442">
    <property type="entry name" value="hisS"/>
    <property type="match status" value="1"/>
</dbReference>
<dbReference type="SUPFAM" id="SSF55681">
    <property type="entry name" value="Class II aaRS and biotin synthetases"/>
    <property type="match status" value="1"/>
</dbReference>
<evidence type="ECO:0000256" key="7">
    <source>
        <dbReference type="ARBA" id="ARBA00023146"/>
    </source>
</evidence>
<dbReference type="Gene3D" id="3.30.930.10">
    <property type="entry name" value="Bira Bifunctional Protein, Domain 2"/>
    <property type="match status" value="1"/>
</dbReference>
<dbReference type="EC" id="6.1.1.21" evidence="2"/>
<keyword evidence="6" id="KW-0648">Protein biosynthesis</keyword>
<dbReference type="PANTHER" id="PTHR11476">
    <property type="entry name" value="HISTIDYL-TRNA SYNTHETASE"/>
    <property type="match status" value="1"/>
</dbReference>
<dbReference type="GO" id="GO:0005737">
    <property type="term" value="C:cytoplasm"/>
    <property type="evidence" value="ECO:0007669"/>
    <property type="project" value="InterPro"/>
</dbReference>
<dbReference type="InterPro" id="IPR006195">
    <property type="entry name" value="aa-tRNA-synth_II"/>
</dbReference>
<reference evidence="10" key="1">
    <citation type="submission" date="2018-05" db="EMBL/GenBank/DDBJ databases">
        <authorList>
            <person name="Lanie J.A."/>
            <person name="Ng W.-L."/>
            <person name="Kazmierczak K.M."/>
            <person name="Andrzejewski T.M."/>
            <person name="Davidsen T.M."/>
            <person name="Wayne K.J."/>
            <person name="Tettelin H."/>
            <person name="Glass J.I."/>
            <person name="Rusch D."/>
            <person name="Podicherti R."/>
            <person name="Tsui H.-C.T."/>
            <person name="Winkler M.E."/>
        </authorList>
    </citation>
    <scope>NUCLEOTIDE SEQUENCE</scope>
</reference>
<comment type="catalytic activity">
    <reaction evidence="8">
        <text>tRNA(His) + L-histidine + ATP = L-histidyl-tRNA(His) + AMP + diphosphate + H(+)</text>
        <dbReference type="Rhea" id="RHEA:17313"/>
        <dbReference type="Rhea" id="RHEA-COMP:9665"/>
        <dbReference type="Rhea" id="RHEA-COMP:9689"/>
        <dbReference type="ChEBI" id="CHEBI:15378"/>
        <dbReference type="ChEBI" id="CHEBI:30616"/>
        <dbReference type="ChEBI" id="CHEBI:33019"/>
        <dbReference type="ChEBI" id="CHEBI:57595"/>
        <dbReference type="ChEBI" id="CHEBI:78442"/>
        <dbReference type="ChEBI" id="CHEBI:78527"/>
        <dbReference type="ChEBI" id="CHEBI:456215"/>
        <dbReference type="EC" id="6.1.1.21"/>
    </reaction>
</comment>